<keyword evidence="3" id="KW-0677">Repeat</keyword>
<evidence type="ECO:0000256" key="5">
    <source>
        <dbReference type="ARBA" id="ARBA00023069"/>
    </source>
</evidence>
<evidence type="ECO:0000259" key="8">
    <source>
        <dbReference type="Pfam" id="PF23383"/>
    </source>
</evidence>
<dbReference type="Gene3D" id="1.25.40.470">
    <property type="match status" value="2"/>
</dbReference>
<dbReference type="PANTHER" id="PTHR15722">
    <property type="entry name" value="IFT140/172-RELATED"/>
    <property type="match status" value="1"/>
</dbReference>
<feature type="domain" description="IF140 C-terminal TPR" evidence="10">
    <location>
        <begin position="1297"/>
        <end position="1423"/>
    </location>
</feature>
<organism evidence="12 13">
    <name type="scientific">Rhynchophorus ferrugineus</name>
    <name type="common">Red palm weevil</name>
    <name type="synonym">Curculio ferrugineus</name>
    <dbReference type="NCBI Taxonomy" id="354439"/>
    <lineage>
        <taxon>Eukaryota</taxon>
        <taxon>Metazoa</taxon>
        <taxon>Ecdysozoa</taxon>
        <taxon>Arthropoda</taxon>
        <taxon>Hexapoda</taxon>
        <taxon>Insecta</taxon>
        <taxon>Pterygota</taxon>
        <taxon>Neoptera</taxon>
        <taxon>Endopterygota</taxon>
        <taxon>Coleoptera</taxon>
        <taxon>Polyphaga</taxon>
        <taxon>Cucujiformia</taxon>
        <taxon>Curculionidae</taxon>
        <taxon>Dryophthorinae</taxon>
        <taxon>Rhynchophorus</taxon>
    </lineage>
</organism>
<keyword evidence="5" id="KW-0969">Cilium</keyword>
<keyword evidence="13" id="KW-1185">Reference proteome</keyword>
<gene>
    <name evidence="12" type="ORF">GWI33_020077</name>
</gene>
<dbReference type="Proteomes" id="UP000625711">
    <property type="component" value="Unassembled WGS sequence"/>
</dbReference>
<evidence type="ECO:0000259" key="11">
    <source>
        <dbReference type="Pfam" id="PF24762"/>
    </source>
</evidence>
<dbReference type="InterPro" id="IPR056154">
    <property type="entry name" value="Beta-prop_IFT140_1st"/>
</dbReference>
<dbReference type="PROSITE" id="PS50082">
    <property type="entry name" value="WD_REPEATS_2"/>
    <property type="match status" value="1"/>
</dbReference>
<reference evidence="12" key="1">
    <citation type="submission" date="2020-08" db="EMBL/GenBank/DDBJ databases">
        <title>Genome sequencing and assembly of the red palm weevil Rhynchophorus ferrugineus.</title>
        <authorList>
            <person name="Dias G.B."/>
            <person name="Bergman C.M."/>
            <person name="Manee M."/>
        </authorList>
    </citation>
    <scope>NUCLEOTIDE SEQUENCE</scope>
    <source>
        <strain evidence="12">AA-2017</strain>
        <tissue evidence="12">Whole larva</tissue>
    </source>
</reference>
<feature type="domain" description="IFT140 second beta-propeller" evidence="9">
    <location>
        <begin position="432"/>
        <end position="769"/>
    </location>
</feature>
<evidence type="ECO:0000259" key="9">
    <source>
        <dbReference type="Pfam" id="PF23385"/>
    </source>
</evidence>
<evidence type="ECO:0000256" key="4">
    <source>
        <dbReference type="ARBA" id="ARBA00022803"/>
    </source>
</evidence>
<dbReference type="Pfam" id="PF23385">
    <property type="entry name" value="Beta-prop_IFT140_2nd"/>
    <property type="match status" value="1"/>
</dbReference>
<comment type="caution">
    <text evidence="12">The sequence shown here is derived from an EMBL/GenBank/DDBJ whole genome shotgun (WGS) entry which is preliminary data.</text>
</comment>
<evidence type="ECO:0000256" key="1">
    <source>
        <dbReference type="ARBA" id="ARBA00004138"/>
    </source>
</evidence>
<feature type="repeat" description="WD" evidence="7">
    <location>
        <begin position="66"/>
        <end position="91"/>
    </location>
</feature>
<dbReference type="GO" id="GO:0030991">
    <property type="term" value="C:intraciliary transport particle A"/>
    <property type="evidence" value="ECO:0007669"/>
    <property type="project" value="TreeGrafter"/>
</dbReference>
<feature type="domain" description="IFT140 first beta-propeller" evidence="8">
    <location>
        <begin position="3"/>
        <end position="423"/>
    </location>
</feature>
<sequence length="1483" mass="167795">MTLYIENPVSFPETGSISVNAVWHKNVPLLAAASFSQDKGGFVIIFDEIGESLRDINYPVHRSYQVTALAWHPERTILVSGWENGDLKVWNGSDKDFISVVGLHKAPITLLGFSEKGGRLVSCDSTGSVVGWKVEGHGETNMVFHLDLKESITHLTFRLTIKNHMDFDVEDLAKAAVDGDEHALDMFSNWRPKTTARKFRIQDGADELSFFIATQVGSVYYVNSNGSCAEVLNTEGTALSYVIYHPNKDAIIIMMDGLTVGYFSVDKQGHLNEMAKVKLTGRIQNRTVSSQGLTWAGSTSLAILTGDLIVRIWDLETNDNYILPTSMKMYVNEEKTPSVSEVFTCIAYCKINQTLCAGTNIGRIYFWIKNQSSEVENLEDLWELHNINNISGTIKQLEWGMMLTRLPLLSVNCVTYIYIMKEQSVCSSFSEKIWATQKTANQIWIETGKSNYLLELEFQVSDMAISEFFIGFSNGRHINTFNIAWKSEQSSDDNYCEFSVTFNTSFACENDGIIIYKKTIIAINSQKVTLYNSTGHIISQITSNFNEGEPIGMDVTYHYLTIFTMEGYLKIFDLSENQPKLLTAPRNLYDLVEDFGEIIQAKTNTKGNKVAMTLAAANLIPDGKLYVLDLEKDDLVQYDFKKYDGIENSTIDTFFESENIGKNQCSDADSSTDFDEMCKNRIPLSLYWCEDDSRLLVCNAKKIKAPRSKINKLSKKRNAESKLLKDHEQIIVTMFILPENGIKLHDVKAVENDTRLLGVSIPYIVTLQKLSIIRDIMADFGGLEDCDKTTKDAVVDFSFNLSLGNMDAAFKSIKLVQSQGVWVSLAKMCVKTKRLDVASVCLGHMGDAKAARALRLDIADETLPPEAKIATLAIHLGMLDEAEQLYKKCGRHDLLNNLLRCRNKIEEAHNLAKTKDRINLKNTEYTWAKSLERSGDYKEAALRYEKAGTHRYDIPRMLSEHPQQLQLYMSKSKDKEMLKWWGQYIESQGDMNAALKIYASVGDIYSQVRVYCFLGDESKAADLAKAHTDKAAFYHMARYYETLGHAEDAVNFYTKATAYANAVRLAKENNLSKDLWNLGLIVSNREKIEIAKYFEEQNSLDNAVILYHRGGMLHKALDLSFKTQQFDILQEIATQLDADSDPAIIDKCVQYFVNNEQFDKAVDLLAIAKKYQEAIQLCNTHNVRLTEDLTEKLTPEKDSIDENLRISVLHTLAESLMLQGDYHLATKKFTQSGDKIQAMKALLKSGDTDKIIFFAGISRQKEIYIMAANYLQSLDWQNQPEILRNIITFYSKGKAQDLLANFYVACAQVEIDEFQNYEKAFGALTEASRCLQKITNPNDPGQIQRAIDIVQQRLTMVKRIVDIRKLFERGDNQAGMTQCRQLLMLGGQELEASVRRGDIYSLMIQNCVKLEKYTEAQQIVFELKQFLASKENKTPLTYYINKEILEMLANGLDVPLSSFIPTVIKVSSQSSNEDVIDEVLEEQ</sequence>
<evidence type="ECO:0008006" key="14">
    <source>
        <dbReference type="Google" id="ProtNLM"/>
    </source>
</evidence>
<evidence type="ECO:0000256" key="3">
    <source>
        <dbReference type="ARBA" id="ARBA00022737"/>
    </source>
</evidence>
<dbReference type="SUPFAM" id="SSF50978">
    <property type="entry name" value="WD40 repeat-like"/>
    <property type="match status" value="2"/>
</dbReference>
<keyword evidence="6" id="KW-0966">Cell projection</keyword>
<evidence type="ECO:0000313" key="13">
    <source>
        <dbReference type="Proteomes" id="UP000625711"/>
    </source>
</evidence>
<evidence type="ECO:0000313" key="12">
    <source>
        <dbReference type="EMBL" id="KAF7266569.1"/>
    </source>
</evidence>
<keyword evidence="4" id="KW-0802">TPR repeat</keyword>
<dbReference type="SUPFAM" id="SSF48452">
    <property type="entry name" value="TPR-like"/>
    <property type="match status" value="1"/>
</dbReference>
<dbReference type="GO" id="GO:0036064">
    <property type="term" value="C:ciliary basal body"/>
    <property type="evidence" value="ECO:0007669"/>
    <property type="project" value="TreeGrafter"/>
</dbReference>
<protein>
    <recommendedName>
        <fullName evidence="14">Intraflagellar transport protein 140 homolog</fullName>
    </recommendedName>
</protein>
<evidence type="ECO:0000256" key="2">
    <source>
        <dbReference type="ARBA" id="ARBA00022574"/>
    </source>
</evidence>
<evidence type="ECO:0000256" key="6">
    <source>
        <dbReference type="ARBA" id="ARBA00023273"/>
    </source>
</evidence>
<feature type="domain" description="IF140/IFT172/WDR19 TPR" evidence="11">
    <location>
        <begin position="804"/>
        <end position="1289"/>
    </location>
</feature>
<dbReference type="Gene3D" id="2.130.10.10">
    <property type="entry name" value="YVTN repeat-like/Quinoprotein amine dehydrogenase"/>
    <property type="match status" value="1"/>
</dbReference>
<dbReference type="Pfam" id="PF24760">
    <property type="entry name" value="TPR_IF140_C"/>
    <property type="match status" value="1"/>
</dbReference>
<comment type="subcellular location">
    <subcellularLocation>
        <location evidence="1">Cell projection</location>
        <location evidence="1">Cilium</location>
    </subcellularLocation>
</comment>
<proteinExistence type="predicted"/>
<dbReference type="InterPro" id="IPR015943">
    <property type="entry name" value="WD40/YVTN_repeat-like_dom_sf"/>
</dbReference>
<dbReference type="EMBL" id="JAACXV010014526">
    <property type="protein sequence ID" value="KAF7266569.1"/>
    <property type="molecule type" value="Genomic_DNA"/>
</dbReference>
<dbReference type="Pfam" id="PF24762">
    <property type="entry name" value="TPR_IF140-IFT172"/>
    <property type="match status" value="1"/>
</dbReference>
<dbReference type="Pfam" id="PF23383">
    <property type="entry name" value="Beta-prop_IFT140_1st"/>
    <property type="match status" value="1"/>
</dbReference>
<dbReference type="SMART" id="SM00320">
    <property type="entry name" value="WD40"/>
    <property type="match status" value="3"/>
</dbReference>
<dbReference type="InterPro" id="IPR056156">
    <property type="entry name" value="TPR_IF140_C"/>
</dbReference>
<name>A0A834HT09_RHYFE</name>
<dbReference type="InterPro" id="IPR056168">
    <property type="entry name" value="TPR_IF140/IFT172/WDR19"/>
</dbReference>
<dbReference type="InterPro" id="IPR001680">
    <property type="entry name" value="WD40_rpt"/>
</dbReference>
<dbReference type="InterPro" id="IPR036322">
    <property type="entry name" value="WD40_repeat_dom_sf"/>
</dbReference>
<evidence type="ECO:0000259" key="10">
    <source>
        <dbReference type="Pfam" id="PF24760"/>
    </source>
</evidence>
<dbReference type="PANTHER" id="PTHR15722:SF7">
    <property type="entry name" value="INTRAFLAGELLAR TRANSPORT PROTEIN 140 HOMOLOG"/>
    <property type="match status" value="1"/>
</dbReference>
<keyword evidence="2 7" id="KW-0853">WD repeat</keyword>
<dbReference type="InterPro" id="IPR011990">
    <property type="entry name" value="TPR-like_helical_dom_sf"/>
</dbReference>
<evidence type="ECO:0000256" key="7">
    <source>
        <dbReference type="PROSITE-ProRule" id="PRU00221"/>
    </source>
</evidence>
<accession>A0A834HT09</accession>
<dbReference type="GO" id="GO:0005930">
    <property type="term" value="C:axoneme"/>
    <property type="evidence" value="ECO:0007669"/>
    <property type="project" value="TreeGrafter"/>
</dbReference>
<dbReference type="OrthoDB" id="10258787at2759"/>
<dbReference type="GO" id="GO:0035721">
    <property type="term" value="P:intraciliary retrograde transport"/>
    <property type="evidence" value="ECO:0007669"/>
    <property type="project" value="TreeGrafter"/>
</dbReference>
<dbReference type="InterPro" id="IPR056155">
    <property type="entry name" value="Beta-prop_IFT140_2nd"/>
</dbReference>